<dbReference type="Gene3D" id="3.40.50.1110">
    <property type="entry name" value="SGNH hydrolase"/>
    <property type="match status" value="1"/>
</dbReference>
<evidence type="ECO:0000259" key="3">
    <source>
        <dbReference type="Pfam" id="PF03629"/>
    </source>
</evidence>
<gene>
    <name evidence="6" type="ORF">JL102_11015</name>
</gene>
<feature type="domain" description="Carbohydrate binding module xylan-binding" evidence="4">
    <location>
        <begin position="439"/>
        <end position="515"/>
    </location>
</feature>
<dbReference type="InterPro" id="IPR008979">
    <property type="entry name" value="Galactose-bd-like_sf"/>
</dbReference>
<feature type="chain" id="PRO_5036859831" evidence="2">
    <location>
        <begin position="24"/>
        <end position="637"/>
    </location>
</feature>
<sequence length="637" mass="68754">MNLNPIKIFTLLVLLTVFTSAQSQDPNFHIYLCFGQSNMEGQGAIENQDRQVDSRFRVMEAVNCPNLGRSMGSWYTAVPPLCRCYTGLSPADNFGKTMIANLPSNVKVGVVHVAVAGCKIELFDKNNYQSYLATAPDWLRNIANEYGGNPYGRLVSLAKQAQRDGVIKGILLHQGESNAGDNQWPNKVRAIYNNLMNDLNLNPANVPILAGEVVNADQGGAAAGANSLIARLPQVISNAHVISSSGCTAVSDRLHFTSAGYRELGRRYAVKMLSLLGDTPNPPSGEAIWLEAECGTVGSLWNTTNDANASNNKYVSVQPGLNSLDAAPAANGQISYNFTVSQSGSYNLWARTITPNADDDSFWVSVDGGSWFMWNGIGPFSSWTWAQVQPYTLSAGNHTLRIAYREDGALLDKLVFTAGSAPSGAGSAASNCGGSGGQTIIVRAQGTNGSEQIRLSVNGTAVQTWTLNTAMSNYTATTSLSGNINVEFINDNESRDVRVDYIQVNGNTLQAENMATNTGVWQNDACGGQYSEWLHCNGYITFGSTASLARESAEALSAEIDGLSIYPNPTEDVLSITLPSTPEEGNLSIYDMNGTLLKKVNVEKGYNEINMKDFKSGTYIIKMRLDKEVISKKIIRK</sequence>
<keyword evidence="2" id="KW-0732">Signal</keyword>
<organism evidence="6 7">
    <name type="scientific">Fulvivirga sediminis</name>
    <dbReference type="NCBI Taxonomy" id="2803949"/>
    <lineage>
        <taxon>Bacteria</taxon>
        <taxon>Pseudomonadati</taxon>
        <taxon>Bacteroidota</taxon>
        <taxon>Cytophagia</taxon>
        <taxon>Cytophagales</taxon>
        <taxon>Fulvivirgaceae</taxon>
        <taxon>Fulvivirga</taxon>
    </lineage>
</organism>
<reference evidence="6" key="1">
    <citation type="submission" date="2021-01" db="EMBL/GenBank/DDBJ databases">
        <title>Fulvivirga kasyanovii gen. nov., sp nov., a novel member of the phylum Bacteroidetes isolated from seawater in a mussel farm.</title>
        <authorList>
            <person name="Zhao L.-H."/>
            <person name="Wang Z.-J."/>
        </authorList>
    </citation>
    <scope>NUCLEOTIDE SEQUENCE</scope>
    <source>
        <strain evidence="6">2943</strain>
    </source>
</reference>
<name>A0A937JZH4_9BACT</name>
<dbReference type="PANTHER" id="PTHR31988:SF19">
    <property type="entry name" value="9-O-ACETYL-N-ACETYLNEURAMINIC ACID DEACETYLASE-RELATED"/>
    <property type="match status" value="1"/>
</dbReference>
<feature type="domain" description="Secretion system C-terminal sorting" evidence="5">
    <location>
        <begin position="565"/>
        <end position="635"/>
    </location>
</feature>
<evidence type="ECO:0000313" key="7">
    <source>
        <dbReference type="Proteomes" id="UP000659388"/>
    </source>
</evidence>
<dbReference type="InterPro" id="IPR036514">
    <property type="entry name" value="SGNH_hydro_sf"/>
</dbReference>
<dbReference type="PANTHER" id="PTHR31988">
    <property type="entry name" value="ESTERASE, PUTATIVE (DUF303)-RELATED"/>
    <property type="match status" value="1"/>
</dbReference>
<feature type="signal peptide" evidence="2">
    <location>
        <begin position="1"/>
        <end position="23"/>
    </location>
</feature>
<evidence type="ECO:0000259" key="4">
    <source>
        <dbReference type="Pfam" id="PF16841"/>
    </source>
</evidence>
<dbReference type="NCBIfam" id="TIGR04183">
    <property type="entry name" value="Por_Secre_tail"/>
    <property type="match status" value="1"/>
</dbReference>
<dbReference type="AlphaFoldDB" id="A0A937JZH4"/>
<proteinExistence type="predicted"/>
<dbReference type="Pfam" id="PF18962">
    <property type="entry name" value="Por_Secre_tail"/>
    <property type="match status" value="1"/>
</dbReference>
<dbReference type="CDD" id="cd02795">
    <property type="entry name" value="CBM6-CBM35-CBM36_like"/>
    <property type="match status" value="1"/>
</dbReference>
<dbReference type="InterPro" id="IPR052940">
    <property type="entry name" value="Carb_Esterase_6"/>
</dbReference>
<evidence type="ECO:0000259" key="5">
    <source>
        <dbReference type="Pfam" id="PF18962"/>
    </source>
</evidence>
<dbReference type="RefSeq" id="WP_202244449.1">
    <property type="nucleotide sequence ID" value="NZ_JAESIY010000005.1"/>
</dbReference>
<dbReference type="Pfam" id="PF03629">
    <property type="entry name" value="SASA"/>
    <property type="match status" value="1"/>
</dbReference>
<dbReference type="EMBL" id="JAESIY010000005">
    <property type="protein sequence ID" value="MBL3656664.1"/>
    <property type="molecule type" value="Genomic_DNA"/>
</dbReference>
<evidence type="ECO:0000313" key="6">
    <source>
        <dbReference type="EMBL" id="MBL3656664.1"/>
    </source>
</evidence>
<dbReference type="InterPro" id="IPR026444">
    <property type="entry name" value="Secre_tail"/>
</dbReference>
<dbReference type="GO" id="GO:0016788">
    <property type="term" value="F:hydrolase activity, acting on ester bonds"/>
    <property type="evidence" value="ECO:0007669"/>
    <property type="project" value="UniProtKB-ARBA"/>
</dbReference>
<accession>A0A937JZH4</accession>
<evidence type="ECO:0000256" key="2">
    <source>
        <dbReference type="SAM" id="SignalP"/>
    </source>
</evidence>
<dbReference type="Pfam" id="PF16841">
    <property type="entry name" value="CBM60"/>
    <property type="match status" value="1"/>
</dbReference>
<feature type="domain" description="Sialate O-acetylesterase" evidence="3">
    <location>
        <begin position="28"/>
        <end position="273"/>
    </location>
</feature>
<keyword evidence="1" id="KW-0378">Hydrolase</keyword>
<dbReference type="SUPFAM" id="SSF52266">
    <property type="entry name" value="SGNH hydrolase"/>
    <property type="match status" value="1"/>
</dbReference>
<dbReference type="InterPro" id="IPR031768">
    <property type="entry name" value="CBM60_xylan-bd"/>
</dbReference>
<dbReference type="InterPro" id="IPR005181">
    <property type="entry name" value="SASA"/>
</dbReference>
<keyword evidence="7" id="KW-1185">Reference proteome</keyword>
<dbReference type="SUPFAM" id="SSF49785">
    <property type="entry name" value="Galactose-binding domain-like"/>
    <property type="match status" value="1"/>
</dbReference>
<dbReference type="Gene3D" id="2.60.120.260">
    <property type="entry name" value="Galactose-binding domain-like"/>
    <property type="match status" value="1"/>
</dbReference>
<evidence type="ECO:0000256" key="1">
    <source>
        <dbReference type="ARBA" id="ARBA00022801"/>
    </source>
</evidence>
<protein>
    <submittedName>
        <fullName evidence="6">T9SS type A sorting domain-containing protein</fullName>
    </submittedName>
</protein>
<comment type="caution">
    <text evidence="6">The sequence shown here is derived from an EMBL/GenBank/DDBJ whole genome shotgun (WGS) entry which is preliminary data.</text>
</comment>
<dbReference type="Proteomes" id="UP000659388">
    <property type="component" value="Unassembled WGS sequence"/>
</dbReference>
<dbReference type="Gene3D" id="2.60.60.40">
    <property type="match status" value="1"/>
</dbReference>